<protein>
    <recommendedName>
        <fullName evidence="4">DUF2232 domain-containing protein</fullName>
    </recommendedName>
</protein>
<keyword evidence="1" id="KW-0812">Transmembrane</keyword>
<name>A0A0F7JXX5_9GAMM</name>
<keyword evidence="1" id="KW-1133">Transmembrane helix</keyword>
<dbReference type="KEGG" id="seds:AAY24_03260"/>
<feature type="transmembrane region" description="Helical" evidence="1">
    <location>
        <begin position="51"/>
        <end position="69"/>
    </location>
</feature>
<keyword evidence="3" id="KW-1185">Reference proteome</keyword>
<feature type="transmembrane region" description="Helical" evidence="1">
    <location>
        <begin position="265"/>
        <end position="291"/>
    </location>
</feature>
<evidence type="ECO:0000313" key="2">
    <source>
        <dbReference type="EMBL" id="AKH19533.1"/>
    </source>
</evidence>
<feature type="transmembrane region" description="Helical" evidence="1">
    <location>
        <begin position="233"/>
        <end position="253"/>
    </location>
</feature>
<dbReference type="OrthoDB" id="5659946at2"/>
<organism evidence="2 3">
    <name type="scientific">Sedimenticola thiotaurini</name>
    <dbReference type="NCBI Taxonomy" id="1543721"/>
    <lineage>
        <taxon>Bacteria</taxon>
        <taxon>Pseudomonadati</taxon>
        <taxon>Pseudomonadota</taxon>
        <taxon>Gammaproteobacteria</taxon>
        <taxon>Chromatiales</taxon>
        <taxon>Sedimenticolaceae</taxon>
        <taxon>Sedimenticola</taxon>
    </lineage>
</organism>
<evidence type="ECO:0000313" key="3">
    <source>
        <dbReference type="Proteomes" id="UP000034410"/>
    </source>
</evidence>
<evidence type="ECO:0000256" key="1">
    <source>
        <dbReference type="SAM" id="Phobius"/>
    </source>
</evidence>
<dbReference type="EMBL" id="CP011412">
    <property type="protein sequence ID" value="AKH19533.1"/>
    <property type="molecule type" value="Genomic_DNA"/>
</dbReference>
<accession>A0A0F7JXX5</accession>
<feature type="transmembrane region" description="Helical" evidence="1">
    <location>
        <begin position="101"/>
        <end position="121"/>
    </location>
</feature>
<evidence type="ECO:0008006" key="4">
    <source>
        <dbReference type="Google" id="ProtNLM"/>
    </source>
</evidence>
<keyword evidence="1" id="KW-0472">Membrane</keyword>
<dbReference type="Proteomes" id="UP000034410">
    <property type="component" value="Chromosome"/>
</dbReference>
<sequence length="306" mass="32404">MRFIASFVMRGLTQAVMSTILLAALSLVIPPASMLSSAVVALVTLRQGASAGALIFGVATVVSGGIALLSLGSISLAIGFLVLLWIPAWLLAVLLRSSRSLSLTVVGGMVLGFVMLGSQFMESADPAADWQRLLSPFVESLVDAQLVEPGQQASLVTTMAGWMPGIIAAGFFLQMVVSLLLARWWQATLYNPGGFRAEFHQLRLPRALSVVLLLVALPLLLQGVGRVTLLEHAVVLLVVAWFIHGLALVHGLVGKLGSSSGWLIGTYLLLLFALPHMMIALAMAGIADAWFDFRARLGPRSPGKAS</sequence>
<feature type="transmembrane region" description="Helical" evidence="1">
    <location>
        <begin position="76"/>
        <end position="95"/>
    </location>
</feature>
<proteinExistence type="predicted"/>
<feature type="transmembrane region" description="Helical" evidence="1">
    <location>
        <begin position="162"/>
        <end position="184"/>
    </location>
</feature>
<dbReference type="RefSeq" id="WP_046858470.1">
    <property type="nucleotide sequence ID" value="NZ_CP011412.1"/>
</dbReference>
<gene>
    <name evidence="2" type="ORF">AAY24_03260</name>
</gene>
<reference evidence="2 3" key="1">
    <citation type="journal article" date="2015" name="Genome Announc.">
        <title>Complete Genome Sequence of Sedimenticola thiotaurini Strain SIP-G1, a Polyphosphate- and Polyhydroxyalkanoate-Accumulating Sulfur-Oxidizing Gammaproteobacterium Isolated from Salt Marsh Sediments.</title>
        <authorList>
            <person name="Flood B.E."/>
            <person name="Jones D.S."/>
            <person name="Bailey J.V."/>
        </authorList>
    </citation>
    <scope>NUCLEOTIDE SEQUENCE [LARGE SCALE GENOMIC DNA]</scope>
    <source>
        <strain evidence="2 3">SIP-G1</strain>
    </source>
</reference>
<dbReference type="AlphaFoldDB" id="A0A0F7JXX5"/>
<feature type="transmembrane region" description="Helical" evidence="1">
    <location>
        <begin position="204"/>
        <end position="221"/>
    </location>
</feature>